<keyword evidence="1" id="KW-0812">Transmembrane</keyword>
<evidence type="ECO:0000256" key="1">
    <source>
        <dbReference type="SAM" id="Phobius"/>
    </source>
</evidence>
<protein>
    <recommendedName>
        <fullName evidence="4">Zinc ribbon domain-containing protein</fullName>
    </recommendedName>
</protein>
<gene>
    <name evidence="2" type="ORF">M0M57_05645</name>
</gene>
<proteinExistence type="predicted"/>
<dbReference type="EMBL" id="CP096205">
    <property type="protein sequence ID" value="UPQ80319.1"/>
    <property type="molecule type" value="Genomic_DNA"/>
</dbReference>
<evidence type="ECO:0000313" key="2">
    <source>
        <dbReference type="EMBL" id="UPQ80319.1"/>
    </source>
</evidence>
<keyword evidence="3" id="KW-1185">Reference proteome</keyword>
<keyword evidence="1" id="KW-1133">Transmembrane helix</keyword>
<sequence length="103" mass="11801">MTNLSIIKCKACGSFNRNLDYCSNCGELINPALIREENIDKRKKKHLEQLKKEQVEAENSFLNKLRNHRFWLVRAFGNIVHSVWVILLAVGSFLAWLAATISA</sequence>
<feature type="transmembrane region" description="Helical" evidence="1">
    <location>
        <begin position="71"/>
        <end position="99"/>
    </location>
</feature>
<reference evidence="2" key="1">
    <citation type="submission" date="2022-04" db="EMBL/GenBank/DDBJ databases">
        <title>Consumption of N2O by Flavobacterium azooxidireducens sp. nov. isolated from Decomposing Leaf Litter of Phragmites australis (Cav.).</title>
        <authorList>
            <person name="Behrendt U."/>
            <person name="Spanner T."/>
            <person name="Augustin J."/>
            <person name="Horn M.A."/>
            <person name="Kolb S."/>
            <person name="Ulrich A."/>
        </authorList>
    </citation>
    <scope>NUCLEOTIDE SEQUENCE</scope>
    <source>
        <strain evidence="2">IGB 4-14</strain>
    </source>
</reference>
<name>A0ABY4KHM6_9FLAO</name>
<organism evidence="2 3">
    <name type="scientific">Flavobacterium azooxidireducens</name>
    <dbReference type="NCBI Taxonomy" id="1871076"/>
    <lineage>
        <taxon>Bacteria</taxon>
        <taxon>Pseudomonadati</taxon>
        <taxon>Bacteroidota</taxon>
        <taxon>Flavobacteriia</taxon>
        <taxon>Flavobacteriales</taxon>
        <taxon>Flavobacteriaceae</taxon>
        <taxon>Flavobacterium</taxon>
    </lineage>
</organism>
<dbReference type="Proteomes" id="UP000830583">
    <property type="component" value="Chromosome"/>
</dbReference>
<evidence type="ECO:0000313" key="3">
    <source>
        <dbReference type="Proteomes" id="UP000830583"/>
    </source>
</evidence>
<evidence type="ECO:0008006" key="4">
    <source>
        <dbReference type="Google" id="ProtNLM"/>
    </source>
</evidence>
<accession>A0ABY4KHM6</accession>
<dbReference type="RefSeq" id="WP_248436168.1">
    <property type="nucleotide sequence ID" value="NZ_CP096205.1"/>
</dbReference>
<keyword evidence="1" id="KW-0472">Membrane</keyword>